<dbReference type="Proteomes" id="UP000239899">
    <property type="component" value="Unassembled WGS sequence"/>
</dbReference>
<organism evidence="1 2">
    <name type="scientific">Chlorella sorokiniana</name>
    <name type="common">Freshwater green alga</name>
    <dbReference type="NCBI Taxonomy" id="3076"/>
    <lineage>
        <taxon>Eukaryota</taxon>
        <taxon>Viridiplantae</taxon>
        <taxon>Chlorophyta</taxon>
        <taxon>core chlorophytes</taxon>
        <taxon>Trebouxiophyceae</taxon>
        <taxon>Chlorellales</taxon>
        <taxon>Chlorellaceae</taxon>
        <taxon>Chlorella clade</taxon>
        <taxon>Chlorella</taxon>
    </lineage>
</organism>
<keyword evidence="2" id="KW-1185">Reference proteome</keyword>
<dbReference type="PANTHER" id="PTHR34407">
    <property type="entry name" value="EXPRESSED PROTEIN"/>
    <property type="match status" value="1"/>
</dbReference>
<dbReference type="EMBL" id="LHPG02000001">
    <property type="protein sequence ID" value="PRW61323.1"/>
    <property type="molecule type" value="Genomic_DNA"/>
</dbReference>
<proteinExistence type="predicted"/>
<protein>
    <submittedName>
        <fullName evidence="1">Uncharacterized protein</fullName>
    </submittedName>
</protein>
<comment type="caution">
    <text evidence="1">The sequence shown here is derived from an EMBL/GenBank/DDBJ whole genome shotgun (WGS) entry which is preliminary data.</text>
</comment>
<reference evidence="1 2" key="1">
    <citation type="journal article" date="2018" name="Plant J.">
        <title>Genome sequences of Chlorella sorokiniana UTEX 1602 and Micractinium conductrix SAG 241.80: implications to maltose excretion by a green alga.</title>
        <authorList>
            <person name="Arriola M.B."/>
            <person name="Velmurugan N."/>
            <person name="Zhang Y."/>
            <person name="Plunkett M.H."/>
            <person name="Hondzo H."/>
            <person name="Barney B.M."/>
        </authorList>
    </citation>
    <scope>NUCLEOTIDE SEQUENCE [LARGE SCALE GENOMIC DNA]</scope>
    <source>
        <strain evidence="2">UTEX 1602</strain>
    </source>
</reference>
<gene>
    <name evidence="1" type="ORF">C2E21_0337</name>
</gene>
<dbReference type="AlphaFoldDB" id="A0A2P6U4S4"/>
<sequence>MSFGDGVFQGRFNRQPEIDQTVLGQYYDVPVVSLRAAAWRLMHAGIDGFKVDKVTEGLNQHNMGNRSQTIPLADAAEQQAFFYRDVGHPDLSKEKVLAELAIQPLAMAIEEVAAGLVLQERQDERLQGLPPPMTAGTRDSASATCYTLEAFKPLVKDAHGFEFQPERPEARTFRQQKWGLSGLQPGDWAELEVDTEQLGVASPVQHAMVGFVHLTSANVAHTGVSFENPLDSCDTTPTLPDSC</sequence>
<dbReference type="OrthoDB" id="508378at2759"/>
<accession>A0A2P6U4S4</accession>
<dbReference type="PANTHER" id="PTHR34407:SF1">
    <property type="entry name" value="SGNH HYDROLASE-TYPE ESTERASE DOMAIN-CONTAINING PROTEIN"/>
    <property type="match status" value="1"/>
</dbReference>
<evidence type="ECO:0000313" key="2">
    <source>
        <dbReference type="Proteomes" id="UP000239899"/>
    </source>
</evidence>
<name>A0A2P6U4S4_CHLSO</name>
<evidence type="ECO:0000313" key="1">
    <source>
        <dbReference type="EMBL" id="PRW61323.1"/>
    </source>
</evidence>